<dbReference type="Proteomes" id="UP000595046">
    <property type="component" value="Chromosome"/>
</dbReference>
<evidence type="ECO:0000256" key="5">
    <source>
        <dbReference type="ARBA" id="ARBA00022900"/>
    </source>
</evidence>
<evidence type="ECO:0000313" key="10">
    <source>
        <dbReference type="Proteomes" id="UP000595046"/>
    </source>
</evidence>
<evidence type="ECO:0000256" key="6">
    <source>
        <dbReference type="ARBA" id="ARBA00023157"/>
    </source>
</evidence>
<keyword evidence="6" id="KW-1015">Disulfide bond</keyword>
<evidence type="ECO:0000256" key="2">
    <source>
        <dbReference type="ARBA" id="ARBA00010472"/>
    </source>
</evidence>
<gene>
    <name evidence="9" type="ORF">G4Z16_19790</name>
</gene>
<keyword evidence="4" id="KW-0646">Protease inhibitor</keyword>
<keyword evidence="10" id="KW-1185">Reference proteome</keyword>
<evidence type="ECO:0000256" key="3">
    <source>
        <dbReference type="ARBA" id="ARBA00022525"/>
    </source>
</evidence>
<dbReference type="InterPro" id="IPR036819">
    <property type="entry name" value="Subtilisin_inhibitor-like_sf"/>
</dbReference>
<accession>A0A7T1T8C2</accession>
<dbReference type="KEGG" id="sbat:G4Z16_19790"/>
<reference evidence="10" key="1">
    <citation type="submission" date="2020-02" db="EMBL/GenBank/DDBJ databases">
        <title>Streptomyces sp. ASO4wet.</title>
        <authorList>
            <person name="Risdian C."/>
            <person name="Landwehr W."/>
            <person name="Schupp P."/>
            <person name="Wink J."/>
        </authorList>
    </citation>
    <scope>NUCLEOTIDE SEQUENCE [LARGE SCALE GENOMIC DNA]</scope>
    <source>
        <strain evidence="10">ASO4wet</strain>
    </source>
</reference>
<dbReference type="Gene3D" id="3.30.350.10">
    <property type="entry name" value="Subtilisin inhibitor-like"/>
    <property type="match status" value="1"/>
</dbReference>
<comment type="similarity">
    <text evidence="2">Belongs to the protease inhibitor I16 (SSI) family.</text>
</comment>
<comment type="subcellular location">
    <subcellularLocation>
        <location evidence="1">Secreted</location>
    </subcellularLocation>
</comment>
<dbReference type="InterPro" id="IPR023549">
    <property type="entry name" value="Subtilisin_inhibitor"/>
</dbReference>
<evidence type="ECO:0000313" key="9">
    <source>
        <dbReference type="EMBL" id="QPP08265.1"/>
    </source>
</evidence>
<evidence type="ECO:0000256" key="1">
    <source>
        <dbReference type="ARBA" id="ARBA00004613"/>
    </source>
</evidence>
<keyword evidence="5" id="KW-0722">Serine protease inhibitor</keyword>
<feature type="domain" description="Subtilisin inhibitor" evidence="8">
    <location>
        <begin position="100"/>
        <end position="179"/>
    </location>
</feature>
<sequence>MRLGCNSFRSTCRPERDGRTVRRVGGPRGPPDRQSARRPLPATASLVPTRSRSPRPSPTGAQESTMLIRRLALTATALTSALTVTPDALADVRHGQVDHLTVTIAESGSATTDGTSELYCHPTAGDHRDAEEACDGLDELTVWGKDPFAPVAPGTRCTMQYGGPASAHVRGVWAGRRVDAHFNRENGCEMKRWDALVPLLPRTGMHVPS</sequence>
<evidence type="ECO:0000259" key="8">
    <source>
        <dbReference type="Pfam" id="PF00720"/>
    </source>
</evidence>
<evidence type="ECO:0000256" key="4">
    <source>
        <dbReference type="ARBA" id="ARBA00022690"/>
    </source>
</evidence>
<dbReference type="SUPFAM" id="SSF55399">
    <property type="entry name" value="Subtilisin inhibitor"/>
    <property type="match status" value="1"/>
</dbReference>
<evidence type="ECO:0000256" key="7">
    <source>
        <dbReference type="SAM" id="MobiDB-lite"/>
    </source>
</evidence>
<protein>
    <recommendedName>
        <fullName evidence="8">Subtilisin inhibitor domain-containing protein</fullName>
    </recommendedName>
</protein>
<dbReference type="AlphaFoldDB" id="A0A7T1T8C2"/>
<name>A0A7T1T8C2_9ACTN</name>
<proteinExistence type="inferred from homology"/>
<keyword evidence="3" id="KW-0964">Secreted</keyword>
<feature type="region of interest" description="Disordered" evidence="7">
    <location>
        <begin position="1"/>
        <end position="63"/>
    </location>
</feature>
<dbReference type="Pfam" id="PF00720">
    <property type="entry name" value="SSI"/>
    <property type="match status" value="1"/>
</dbReference>
<dbReference type="GO" id="GO:0004867">
    <property type="term" value="F:serine-type endopeptidase inhibitor activity"/>
    <property type="evidence" value="ECO:0007669"/>
    <property type="project" value="UniProtKB-KW"/>
</dbReference>
<dbReference type="GO" id="GO:0005576">
    <property type="term" value="C:extracellular region"/>
    <property type="evidence" value="ECO:0007669"/>
    <property type="project" value="UniProtKB-SubCell"/>
</dbReference>
<organism evidence="9 10">
    <name type="scientific">Streptomyces bathyalis</name>
    <dbReference type="NCBI Taxonomy" id="2710756"/>
    <lineage>
        <taxon>Bacteria</taxon>
        <taxon>Bacillati</taxon>
        <taxon>Actinomycetota</taxon>
        <taxon>Actinomycetes</taxon>
        <taxon>Kitasatosporales</taxon>
        <taxon>Streptomycetaceae</taxon>
        <taxon>Streptomyces</taxon>
    </lineage>
</organism>
<dbReference type="EMBL" id="CP048882">
    <property type="protein sequence ID" value="QPP08265.1"/>
    <property type="molecule type" value="Genomic_DNA"/>
</dbReference>